<evidence type="ECO:0000313" key="6">
    <source>
        <dbReference type="EMBL" id="OFW56305.1"/>
    </source>
</evidence>
<reference evidence="6 7" key="1">
    <citation type="journal article" date="2016" name="Nat. Commun.">
        <title>Thousands of microbial genomes shed light on interconnected biogeochemical processes in an aquifer system.</title>
        <authorList>
            <person name="Anantharaman K."/>
            <person name="Brown C.T."/>
            <person name="Hug L.A."/>
            <person name="Sharon I."/>
            <person name="Castelle C.J."/>
            <person name="Probst A.J."/>
            <person name="Thomas B.C."/>
            <person name="Singh A."/>
            <person name="Wilkins M.J."/>
            <person name="Karaoz U."/>
            <person name="Brodie E.L."/>
            <person name="Williams K.H."/>
            <person name="Hubbard S.S."/>
            <person name="Banfield J.F."/>
        </authorList>
    </citation>
    <scope>NUCLEOTIDE SEQUENCE [LARGE SCALE GENOMIC DNA]</scope>
</reference>
<protein>
    <recommendedName>
        <fullName evidence="4">Anti-sigma factor antagonist</fullName>
    </recommendedName>
</protein>
<accession>A0A1F2WHH0</accession>
<dbReference type="STRING" id="1797197.A2Y75_03640"/>
<dbReference type="CDD" id="cd07043">
    <property type="entry name" value="STAS_anti-anti-sigma_factors"/>
    <property type="match status" value="1"/>
</dbReference>
<evidence type="ECO:0000313" key="7">
    <source>
        <dbReference type="Proteomes" id="UP000177876"/>
    </source>
</evidence>
<evidence type="ECO:0000259" key="5">
    <source>
        <dbReference type="PROSITE" id="PS50801"/>
    </source>
</evidence>
<evidence type="ECO:0000256" key="2">
    <source>
        <dbReference type="ARBA" id="ARBA00022553"/>
    </source>
</evidence>
<name>A0A1F2WHH0_9ACTN</name>
<organism evidence="6 7">
    <name type="scientific">Candidatus Solincola sediminis</name>
    <dbReference type="NCBI Taxonomy" id="1797199"/>
    <lineage>
        <taxon>Bacteria</taxon>
        <taxon>Bacillati</taxon>
        <taxon>Actinomycetota</taxon>
        <taxon>Candidatus Geothermincolia</taxon>
        <taxon>Candidatus Geothermincolales</taxon>
        <taxon>Candidatus Geothermincolaceae</taxon>
        <taxon>Candidatus Solincola</taxon>
    </lineage>
</organism>
<gene>
    <name evidence="6" type="ORF">A2Y75_03640</name>
</gene>
<evidence type="ECO:0000256" key="1">
    <source>
        <dbReference type="ARBA" id="ARBA00009013"/>
    </source>
</evidence>
<dbReference type="NCBIfam" id="TIGR00377">
    <property type="entry name" value="ant_ant_sig"/>
    <property type="match status" value="1"/>
</dbReference>
<dbReference type="Pfam" id="PF01740">
    <property type="entry name" value="STAS"/>
    <property type="match status" value="1"/>
</dbReference>
<comment type="similarity">
    <text evidence="1 4">Belongs to the anti-sigma-factor antagonist family.</text>
</comment>
<dbReference type="InterPro" id="IPR003658">
    <property type="entry name" value="Anti-sigma_ant"/>
</dbReference>
<dbReference type="FunFam" id="3.30.750.24:FF:000001">
    <property type="entry name" value="Anti-sigma factor antagonist"/>
    <property type="match status" value="1"/>
</dbReference>
<dbReference type="PROSITE" id="PS50801">
    <property type="entry name" value="STAS"/>
    <property type="match status" value="1"/>
</dbReference>
<dbReference type="PANTHER" id="PTHR33495:SF2">
    <property type="entry name" value="ANTI-SIGMA FACTOR ANTAGONIST TM_1081-RELATED"/>
    <property type="match status" value="1"/>
</dbReference>
<proteinExistence type="inferred from homology"/>
<dbReference type="Proteomes" id="UP000177876">
    <property type="component" value="Unassembled WGS sequence"/>
</dbReference>
<dbReference type="AlphaFoldDB" id="A0A1F2WHH0"/>
<feature type="domain" description="STAS" evidence="5">
    <location>
        <begin position="11"/>
        <end position="120"/>
    </location>
</feature>
<dbReference type="SUPFAM" id="SSF52091">
    <property type="entry name" value="SpoIIaa-like"/>
    <property type="match status" value="1"/>
</dbReference>
<dbReference type="InterPro" id="IPR002645">
    <property type="entry name" value="STAS_dom"/>
</dbReference>
<keyword evidence="2" id="KW-0597">Phosphoprotein</keyword>
<dbReference type="EMBL" id="MELK01000047">
    <property type="protein sequence ID" value="OFW56305.1"/>
    <property type="molecule type" value="Genomic_DNA"/>
</dbReference>
<comment type="caution">
    <text evidence="6">The sequence shown here is derived from an EMBL/GenBank/DDBJ whole genome shotgun (WGS) entry which is preliminary data.</text>
</comment>
<comment type="function">
    <text evidence="3">Positive regulator of sigma-B activity. Non-phosphorylated RsbV binds to RsbW, preventing its association with sigma-B. When phosphorylated, releases RsbW, which is then free to complex with and inactivate sigma-B.</text>
</comment>
<evidence type="ECO:0000256" key="3">
    <source>
        <dbReference type="ARBA" id="ARBA00024670"/>
    </source>
</evidence>
<evidence type="ECO:0000256" key="4">
    <source>
        <dbReference type="RuleBase" id="RU003749"/>
    </source>
</evidence>
<dbReference type="GO" id="GO:0043856">
    <property type="term" value="F:anti-sigma factor antagonist activity"/>
    <property type="evidence" value="ECO:0007669"/>
    <property type="project" value="InterPro"/>
</dbReference>
<dbReference type="Gene3D" id="3.30.750.24">
    <property type="entry name" value="STAS domain"/>
    <property type="match status" value="1"/>
</dbReference>
<dbReference type="InterPro" id="IPR036513">
    <property type="entry name" value="STAS_dom_sf"/>
</dbReference>
<dbReference type="PANTHER" id="PTHR33495">
    <property type="entry name" value="ANTI-SIGMA FACTOR ANTAGONIST TM_1081-RELATED-RELATED"/>
    <property type="match status" value="1"/>
</dbReference>
<sequence length="123" mass="13541">MENEAREGAGLDIATEDIHNFSLVVLSGEVDVYSAPKLRETIKNLVDQGKNNIVVDLEKVDFLDSTGLGVLVGGLKRVKQNNGELGIICNQEKILRIFRITGLTKVFPIYASRQDLIAKTKEA</sequence>